<name>A0A840I2W7_9PROT</name>
<keyword evidence="4" id="KW-0997">Cell inner membrane</keyword>
<dbReference type="GO" id="GO:0015232">
    <property type="term" value="F:heme transmembrane transporter activity"/>
    <property type="evidence" value="ECO:0007669"/>
    <property type="project" value="InterPro"/>
</dbReference>
<feature type="transmembrane region" description="Helical" evidence="10">
    <location>
        <begin position="342"/>
        <end position="362"/>
    </location>
</feature>
<evidence type="ECO:0000256" key="6">
    <source>
        <dbReference type="ARBA" id="ARBA00022748"/>
    </source>
</evidence>
<feature type="transmembrane region" description="Helical" evidence="10">
    <location>
        <begin position="33"/>
        <end position="52"/>
    </location>
</feature>
<protein>
    <submittedName>
        <fullName evidence="13">Cytochrome c-type biogenesis protein CcmF</fullName>
    </submittedName>
</protein>
<keyword evidence="6" id="KW-0201">Cytochrome c-type biogenesis</keyword>
<feature type="transmembrane region" description="Helical" evidence="10">
    <location>
        <begin position="609"/>
        <end position="628"/>
    </location>
</feature>
<dbReference type="PRINTS" id="PR01411">
    <property type="entry name" value="CCMFBIOGNSIS"/>
</dbReference>
<proteinExistence type="inferred from homology"/>
<feature type="transmembrane region" description="Helical" evidence="10">
    <location>
        <begin position="239"/>
        <end position="256"/>
    </location>
</feature>
<keyword evidence="14" id="KW-1185">Reference proteome</keyword>
<evidence type="ECO:0000256" key="3">
    <source>
        <dbReference type="ARBA" id="ARBA00022475"/>
    </source>
</evidence>
<dbReference type="GO" id="GO:0005886">
    <property type="term" value="C:plasma membrane"/>
    <property type="evidence" value="ECO:0007669"/>
    <property type="project" value="UniProtKB-SubCell"/>
</dbReference>
<dbReference type="InterPro" id="IPR003567">
    <property type="entry name" value="Cyt_c_biogenesis"/>
</dbReference>
<dbReference type="PANTHER" id="PTHR43653">
    <property type="entry name" value="CYTOCHROME C ASSEMBLY PROTEIN-RELATED"/>
    <property type="match status" value="1"/>
</dbReference>
<evidence type="ECO:0000313" key="13">
    <source>
        <dbReference type="EMBL" id="MBB4658675.1"/>
    </source>
</evidence>
<reference evidence="13 14" key="1">
    <citation type="submission" date="2020-08" db="EMBL/GenBank/DDBJ databases">
        <title>Genomic Encyclopedia of Type Strains, Phase IV (KMG-IV): sequencing the most valuable type-strain genomes for metagenomic binning, comparative biology and taxonomic classification.</title>
        <authorList>
            <person name="Goeker M."/>
        </authorList>
    </citation>
    <scope>NUCLEOTIDE SEQUENCE [LARGE SCALE GENOMIC DNA]</scope>
    <source>
        <strain evidence="13 14">DSM 102850</strain>
    </source>
</reference>
<dbReference type="PRINTS" id="PR01410">
    <property type="entry name" value="CCBIOGENESIS"/>
</dbReference>
<accession>A0A840I2W7</accession>
<keyword evidence="7 10" id="KW-1133">Transmembrane helix</keyword>
<dbReference type="EMBL" id="JACHOB010000002">
    <property type="protein sequence ID" value="MBB4658675.1"/>
    <property type="molecule type" value="Genomic_DNA"/>
</dbReference>
<evidence type="ECO:0000259" key="11">
    <source>
        <dbReference type="Pfam" id="PF01578"/>
    </source>
</evidence>
<dbReference type="Pfam" id="PF16327">
    <property type="entry name" value="CcmF_C"/>
    <property type="match status" value="1"/>
</dbReference>
<feature type="transmembrane region" description="Helical" evidence="10">
    <location>
        <begin position="437"/>
        <end position="461"/>
    </location>
</feature>
<feature type="transmembrane region" description="Helical" evidence="10">
    <location>
        <begin position="382"/>
        <end position="403"/>
    </location>
</feature>
<feature type="transmembrane region" description="Helical" evidence="10">
    <location>
        <begin position="415"/>
        <end position="431"/>
    </location>
</feature>
<dbReference type="PANTHER" id="PTHR43653:SF1">
    <property type="entry name" value="CYTOCHROME C-TYPE BIOGENESIS PROTEIN CCMF"/>
    <property type="match status" value="1"/>
</dbReference>
<sequence length="653" mass="69797">MAALLLALLQAAGGLWGAHRDKPVLMRAAGSAAVLQAFFVASAFGLLVSAFLRSDFSLLNVWQNSHTAKPVLYKFAGAWGSHEGSLLLWLLMLSGLGAAVALAGRLPDALRARVVGVQGLVGVGFLAFTVLTSNPFRGVGPIVPTEGQDLNPLLQDPGLAFHPPFLYLGYVGMSVAFGFAVAALLEGRMDASWARWVRPWTLLAWSSLTLGIAMGAWWAYYELGWGGFWFWDPVENASLMPWLAATALLHCALVVEKRDALKAWTVFMAIMAFATSLLGTFLVRSGIVTSVHAFANDPNRGAVLLVLCGLYTGGAFLLFALRGGRLTSTGVFAGLSRESALVVNNILLSVLLFTVLLGTFWPTVIEVATGERITVGPPYFNAVGLPLLALIALALAAGTFLPWKRGRSGDLVRKARTPALAAMIAAAVWYGIEGGSLAALCALVVGLWILLFAVFDLARRVRTGEVPARESLRRLRGLPRGYWGGTLAHAGLGVAVLGMVGTAIWAEETRAVLAPGQSAEVAGYTLTLDRIYEAKGPNYLSEVSAFTLSKKGRTLRELYPERRWYPGAQQMTTEVAVGARGFSDVYLAVGEGRGENREARVVRAYHHPLVYLLWGGAVLMAAGGALSLSDPRYRAARVAVRRRPSAPALAPAE</sequence>
<keyword evidence="8 10" id="KW-0472">Membrane</keyword>
<dbReference type="NCBIfam" id="NF007691">
    <property type="entry name" value="PRK10369.1"/>
    <property type="match status" value="1"/>
</dbReference>
<feature type="transmembrane region" description="Helical" evidence="10">
    <location>
        <begin position="197"/>
        <end position="219"/>
    </location>
</feature>
<evidence type="ECO:0000256" key="8">
    <source>
        <dbReference type="ARBA" id="ARBA00023136"/>
    </source>
</evidence>
<evidence type="ECO:0000256" key="5">
    <source>
        <dbReference type="ARBA" id="ARBA00022692"/>
    </source>
</evidence>
<dbReference type="AlphaFoldDB" id="A0A840I2W7"/>
<dbReference type="GO" id="GO:0020037">
    <property type="term" value="F:heme binding"/>
    <property type="evidence" value="ECO:0007669"/>
    <property type="project" value="InterPro"/>
</dbReference>
<evidence type="ECO:0000313" key="14">
    <source>
        <dbReference type="Proteomes" id="UP000563524"/>
    </source>
</evidence>
<evidence type="ECO:0000256" key="4">
    <source>
        <dbReference type="ARBA" id="ARBA00022519"/>
    </source>
</evidence>
<feature type="domain" description="Cytochrome c-type biogenesis protein CcmF C-terminal" evidence="12">
    <location>
        <begin position="305"/>
        <end position="630"/>
    </location>
</feature>
<evidence type="ECO:0000256" key="2">
    <source>
        <dbReference type="ARBA" id="ARBA00009186"/>
    </source>
</evidence>
<feature type="transmembrane region" description="Helical" evidence="10">
    <location>
        <begin position="165"/>
        <end position="185"/>
    </location>
</feature>
<dbReference type="Proteomes" id="UP000563524">
    <property type="component" value="Unassembled WGS sequence"/>
</dbReference>
<feature type="transmembrane region" description="Helical" evidence="10">
    <location>
        <begin position="302"/>
        <end position="321"/>
    </location>
</feature>
<evidence type="ECO:0000256" key="10">
    <source>
        <dbReference type="SAM" id="Phobius"/>
    </source>
</evidence>
<comment type="caution">
    <text evidence="13">The sequence shown here is derived from an EMBL/GenBank/DDBJ whole genome shotgun (WGS) entry which is preliminary data.</text>
</comment>
<dbReference type="Pfam" id="PF01578">
    <property type="entry name" value="Cytochrom_C_asm"/>
    <property type="match status" value="1"/>
</dbReference>
<dbReference type="InterPro" id="IPR032523">
    <property type="entry name" value="CcmF_C"/>
</dbReference>
<feature type="transmembrane region" description="Helical" evidence="10">
    <location>
        <begin position="263"/>
        <end position="282"/>
    </location>
</feature>
<organism evidence="13 14">
    <name type="scientific">Parvularcula dongshanensis</name>
    <dbReference type="NCBI Taxonomy" id="1173995"/>
    <lineage>
        <taxon>Bacteria</taxon>
        <taxon>Pseudomonadati</taxon>
        <taxon>Pseudomonadota</taxon>
        <taxon>Alphaproteobacteria</taxon>
        <taxon>Parvularculales</taxon>
        <taxon>Parvularculaceae</taxon>
        <taxon>Parvularcula</taxon>
    </lineage>
</organism>
<feature type="transmembrane region" description="Helical" evidence="10">
    <location>
        <begin position="482"/>
        <end position="506"/>
    </location>
</feature>
<evidence type="ECO:0000259" key="12">
    <source>
        <dbReference type="Pfam" id="PF16327"/>
    </source>
</evidence>
<dbReference type="GO" id="GO:0017004">
    <property type="term" value="P:cytochrome complex assembly"/>
    <property type="evidence" value="ECO:0007669"/>
    <property type="project" value="UniProtKB-KW"/>
</dbReference>
<feature type="transmembrane region" description="Helical" evidence="10">
    <location>
        <begin position="86"/>
        <end position="104"/>
    </location>
</feature>
<gene>
    <name evidence="13" type="ORF">GGQ59_001189</name>
</gene>
<dbReference type="InterPro" id="IPR003568">
    <property type="entry name" value="Cyt_c_biogenesis_CcmF"/>
</dbReference>
<dbReference type="NCBIfam" id="TIGR00353">
    <property type="entry name" value="nrfE"/>
    <property type="match status" value="1"/>
</dbReference>
<evidence type="ECO:0000256" key="1">
    <source>
        <dbReference type="ARBA" id="ARBA00004429"/>
    </source>
</evidence>
<evidence type="ECO:0000256" key="7">
    <source>
        <dbReference type="ARBA" id="ARBA00022989"/>
    </source>
</evidence>
<comment type="function">
    <text evidence="9">Required for the biogenesis of c-type cytochromes. Possible subunit of a heme lyase.</text>
</comment>
<dbReference type="InterPro" id="IPR002541">
    <property type="entry name" value="Cyt_c_assembly"/>
</dbReference>
<evidence type="ECO:0000256" key="9">
    <source>
        <dbReference type="ARBA" id="ARBA00037230"/>
    </source>
</evidence>
<comment type="subcellular location">
    <subcellularLocation>
        <location evidence="1">Cell inner membrane</location>
        <topology evidence="1">Multi-pass membrane protein</topology>
    </subcellularLocation>
</comment>
<comment type="similarity">
    <text evidence="2">Belongs to the CcmF/CycK/Ccl1/NrfE/CcsA family.</text>
</comment>
<feature type="domain" description="Cytochrome c assembly protein" evidence="11">
    <location>
        <begin position="79"/>
        <end position="285"/>
    </location>
</feature>
<keyword evidence="5 10" id="KW-0812">Transmembrane</keyword>
<keyword evidence="3" id="KW-1003">Cell membrane</keyword>